<dbReference type="InParanoid" id="D8M4J7"/>
<keyword evidence="6" id="KW-0325">Glycoprotein</keyword>
<proteinExistence type="predicted"/>
<keyword evidence="4" id="KW-1133">Transmembrane helix</keyword>
<dbReference type="GO" id="GO:0016020">
    <property type="term" value="C:membrane"/>
    <property type="evidence" value="ECO:0007669"/>
    <property type="project" value="UniProtKB-SubCell"/>
</dbReference>
<dbReference type="AlphaFoldDB" id="D8M4J7"/>
<evidence type="ECO:0000256" key="2">
    <source>
        <dbReference type="ARBA" id="ARBA00022692"/>
    </source>
</evidence>
<evidence type="ECO:0000256" key="5">
    <source>
        <dbReference type="ARBA" id="ARBA00023136"/>
    </source>
</evidence>
<evidence type="ECO:0000256" key="4">
    <source>
        <dbReference type="ARBA" id="ARBA00022989"/>
    </source>
</evidence>
<dbReference type="RefSeq" id="XP_012897034.1">
    <property type="nucleotide sequence ID" value="XM_013041580.1"/>
</dbReference>
<comment type="subcellular location">
    <subcellularLocation>
        <location evidence="1">Membrane</location>
        <topology evidence="1">Single-pass type II membrane protein</topology>
    </subcellularLocation>
</comment>
<evidence type="ECO:0000256" key="1">
    <source>
        <dbReference type="ARBA" id="ARBA00004606"/>
    </source>
</evidence>
<accession>D8M4J7</accession>
<dbReference type="GO" id="GO:0015020">
    <property type="term" value="F:glucuronosyltransferase activity"/>
    <property type="evidence" value="ECO:0007669"/>
    <property type="project" value="TreeGrafter"/>
</dbReference>
<dbReference type="EMBL" id="FN668653">
    <property type="protein sequence ID" value="CBK22986.2"/>
    <property type="molecule type" value="Genomic_DNA"/>
</dbReference>
<dbReference type="PANTHER" id="PTHR12270:SF52">
    <property type="entry name" value="GLYCOSYLTRANSFERASE-LIKE PROTEIN GNT13-RELATED"/>
    <property type="match status" value="1"/>
</dbReference>
<organism evidence="7">
    <name type="scientific">Blastocystis hominis</name>
    <dbReference type="NCBI Taxonomy" id="12968"/>
    <lineage>
        <taxon>Eukaryota</taxon>
        <taxon>Sar</taxon>
        <taxon>Stramenopiles</taxon>
        <taxon>Bigyra</taxon>
        <taxon>Opalozoa</taxon>
        <taxon>Opalinata</taxon>
        <taxon>Blastocystidae</taxon>
        <taxon>Blastocystis</taxon>
    </lineage>
</organism>
<dbReference type="GO" id="GO:0042285">
    <property type="term" value="F:xylosyltransferase activity"/>
    <property type="evidence" value="ECO:0007669"/>
    <property type="project" value="TreeGrafter"/>
</dbReference>
<keyword evidence="5" id="KW-0472">Membrane</keyword>
<sequence length="251" mass="29416">MLPFFRTHRIIPLVFPFRIQRVFFFPHLVQRWSGPMSVAVYLKSHIEKEQVTQLLAQTSLPRSITLSFYITKDPTEYPYNKLRNIALSKIVTSHFWVMDMDMWPCDGLYESLHQLDSKFLNDDHLAVIVPSFEYVEDLKSCEDFESCVQSFCFLFIFHPRIVPFIPHTLEDLRNCMAVEKCDEFRKKYFVHVSTSFLFHSELSHSGMVFAPSQPTHVRSLLSKLQTGALCDGEALFFPPHIRRALCELWEG</sequence>
<keyword evidence="3" id="KW-0735">Signal-anchor</keyword>
<dbReference type="Proteomes" id="UP000008312">
    <property type="component" value="Unassembled WGS sequence"/>
</dbReference>
<dbReference type="InterPro" id="IPR051292">
    <property type="entry name" value="Xyl/GlcA_transferase"/>
</dbReference>
<protein>
    <submittedName>
        <fullName evidence="7">Uncharacterized protein</fullName>
    </submittedName>
</protein>
<evidence type="ECO:0000256" key="6">
    <source>
        <dbReference type="ARBA" id="ARBA00023180"/>
    </source>
</evidence>
<keyword evidence="8" id="KW-1185">Reference proteome</keyword>
<dbReference type="Pfam" id="PF13896">
    <property type="entry name" value="Glyco_transf_49"/>
    <property type="match status" value="1"/>
</dbReference>
<reference evidence="7" key="1">
    <citation type="submission" date="2010-02" db="EMBL/GenBank/DDBJ databases">
        <title>Sequencing and annotation of the Blastocystis hominis genome.</title>
        <authorList>
            <person name="Wincker P."/>
        </authorList>
    </citation>
    <scope>NUCLEOTIDE SEQUENCE</scope>
    <source>
        <strain evidence="7">Singapore isolate B</strain>
    </source>
</reference>
<evidence type="ECO:0000256" key="3">
    <source>
        <dbReference type="ARBA" id="ARBA00022968"/>
    </source>
</evidence>
<name>D8M4J7_BLAHO</name>
<dbReference type="PANTHER" id="PTHR12270">
    <property type="entry name" value="GLYCOSYLTRANSFERASE-RELATED"/>
    <property type="match status" value="1"/>
</dbReference>
<evidence type="ECO:0000313" key="8">
    <source>
        <dbReference type="Proteomes" id="UP000008312"/>
    </source>
</evidence>
<dbReference type="OrthoDB" id="205012at2759"/>
<keyword evidence="2" id="KW-0812">Transmembrane</keyword>
<dbReference type="GO" id="GO:0035269">
    <property type="term" value="P:protein O-linked glycosylation via mannose"/>
    <property type="evidence" value="ECO:0007669"/>
    <property type="project" value="TreeGrafter"/>
</dbReference>
<dbReference type="GeneID" id="24920075"/>
<evidence type="ECO:0000313" key="7">
    <source>
        <dbReference type="EMBL" id="CBK22986.2"/>
    </source>
</evidence>
<gene>
    <name evidence="7" type="ORF">GSBLH_T00002947001</name>
</gene>